<sequence length="96" mass="9430">MTTHSTQPTAANQPAGPALRSTAGAGLLAIVAGGVQGDGALITAAHRNSSPVSDDQLSYVIAHGLSLVGYDAALDDPISVAVMSCLASALCSPRSA</sequence>
<organism evidence="1 2">
    <name type="scientific">Nocardioides pini</name>
    <dbReference type="NCBI Taxonomy" id="2975053"/>
    <lineage>
        <taxon>Bacteria</taxon>
        <taxon>Bacillati</taxon>
        <taxon>Actinomycetota</taxon>
        <taxon>Actinomycetes</taxon>
        <taxon>Propionibacteriales</taxon>
        <taxon>Nocardioidaceae</taxon>
        <taxon>Nocardioides</taxon>
    </lineage>
</organism>
<gene>
    <name evidence="1" type="ORF">NYO98_04750</name>
</gene>
<comment type="caution">
    <text evidence="1">The sequence shown here is derived from an EMBL/GenBank/DDBJ whole genome shotgun (WGS) entry which is preliminary data.</text>
</comment>
<name>A0ABT4CC62_9ACTN</name>
<evidence type="ECO:0000313" key="2">
    <source>
        <dbReference type="Proteomes" id="UP001074726"/>
    </source>
</evidence>
<reference evidence="1" key="1">
    <citation type="submission" date="2022-08" db="EMBL/GenBank/DDBJ databases">
        <title>Genome sequencing of Nocardioides sp. STR2.</title>
        <authorList>
            <person name="So Y."/>
        </authorList>
    </citation>
    <scope>NUCLEOTIDE SEQUENCE</scope>
    <source>
        <strain evidence="1">STR2</strain>
    </source>
</reference>
<proteinExistence type="predicted"/>
<dbReference type="Proteomes" id="UP001074726">
    <property type="component" value="Unassembled WGS sequence"/>
</dbReference>
<keyword evidence="2" id="KW-1185">Reference proteome</keyword>
<accession>A0ABT4CC62</accession>
<evidence type="ECO:0000313" key="1">
    <source>
        <dbReference type="EMBL" id="MCY4725579.1"/>
    </source>
</evidence>
<protein>
    <submittedName>
        <fullName evidence="1">Uncharacterized protein</fullName>
    </submittedName>
</protein>
<dbReference type="EMBL" id="JAPPUX010000001">
    <property type="protein sequence ID" value="MCY4725579.1"/>
    <property type="molecule type" value="Genomic_DNA"/>
</dbReference>
<dbReference type="RefSeq" id="WP_268110375.1">
    <property type="nucleotide sequence ID" value="NZ_JAPPUX010000001.1"/>
</dbReference>